<keyword evidence="2" id="KW-0479">Metal-binding</keyword>
<feature type="region of interest" description="Disordered" evidence="7">
    <location>
        <begin position="666"/>
        <end position="738"/>
    </location>
</feature>
<evidence type="ECO:0000256" key="2">
    <source>
        <dbReference type="ARBA" id="ARBA00022723"/>
    </source>
</evidence>
<evidence type="ECO:0000259" key="9">
    <source>
        <dbReference type="PROSITE" id="PS50158"/>
    </source>
</evidence>
<dbReference type="Gene3D" id="3.10.20.90">
    <property type="entry name" value="Phosphatidylinositol 3-kinase Catalytic Subunit, Chain A, domain 1"/>
    <property type="match status" value="1"/>
</dbReference>
<organism evidence="11 12">
    <name type="scientific">Anisodus acutangulus</name>
    <dbReference type="NCBI Taxonomy" id="402998"/>
    <lineage>
        <taxon>Eukaryota</taxon>
        <taxon>Viridiplantae</taxon>
        <taxon>Streptophyta</taxon>
        <taxon>Embryophyta</taxon>
        <taxon>Tracheophyta</taxon>
        <taxon>Spermatophyta</taxon>
        <taxon>Magnoliopsida</taxon>
        <taxon>eudicotyledons</taxon>
        <taxon>Gunneridae</taxon>
        <taxon>Pentapetalae</taxon>
        <taxon>asterids</taxon>
        <taxon>lamiids</taxon>
        <taxon>Solanales</taxon>
        <taxon>Solanaceae</taxon>
        <taxon>Solanoideae</taxon>
        <taxon>Hyoscyameae</taxon>
        <taxon>Anisodus</taxon>
    </lineage>
</organism>
<dbReference type="InterPro" id="IPR033489">
    <property type="entry name" value="RBBP6"/>
</dbReference>
<evidence type="ECO:0000259" key="8">
    <source>
        <dbReference type="PROSITE" id="PS50089"/>
    </source>
</evidence>
<keyword evidence="4" id="KW-0862">Zinc</keyword>
<dbReference type="InterPro" id="IPR001878">
    <property type="entry name" value="Znf_CCHC"/>
</dbReference>
<dbReference type="PROSITE" id="PS50089">
    <property type="entry name" value="ZF_RING_2"/>
    <property type="match status" value="1"/>
</dbReference>
<comment type="subcellular location">
    <subcellularLocation>
        <location evidence="1">Nucleus</location>
    </subcellularLocation>
</comment>
<comment type="caution">
    <text evidence="11">The sequence shown here is derived from an EMBL/GenBank/DDBJ whole genome shotgun (WGS) entry which is preliminary data.</text>
</comment>
<dbReference type="SMART" id="SM01180">
    <property type="entry name" value="DWNN"/>
    <property type="match status" value="1"/>
</dbReference>
<feature type="compositionally biased region" description="Basic and acidic residues" evidence="7">
    <location>
        <begin position="555"/>
        <end position="587"/>
    </location>
</feature>
<evidence type="ECO:0000256" key="6">
    <source>
        <dbReference type="PROSITE-ProRule" id="PRU00047"/>
    </source>
</evidence>
<evidence type="ECO:0000313" key="11">
    <source>
        <dbReference type="EMBL" id="KAJ8527112.1"/>
    </source>
</evidence>
<evidence type="ECO:0000313" key="12">
    <source>
        <dbReference type="Proteomes" id="UP001152561"/>
    </source>
</evidence>
<name>A0A9Q1L2J8_9SOLA</name>
<dbReference type="SMART" id="SM00184">
    <property type="entry name" value="RING"/>
    <property type="match status" value="1"/>
</dbReference>
<dbReference type="SUPFAM" id="SSF57850">
    <property type="entry name" value="RING/U-box"/>
    <property type="match status" value="1"/>
</dbReference>
<dbReference type="Gene3D" id="3.30.40.10">
    <property type="entry name" value="Zinc/RING finger domain, C3HC4 (zinc finger)"/>
    <property type="match status" value="1"/>
</dbReference>
<dbReference type="PROSITE" id="PS00518">
    <property type="entry name" value="ZF_RING_1"/>
    <property type="match status" value="1"/>
</dbReference>
<feature type="domain" description="DWNN" evidence="10">
    <location>
        <begin position="3"/>
        <end position="77"/>
    </location>
</feature>
<dbReference type="GO" id="GO:0003676">
    <property type="term" value="F:nucleic acid binding"/>
    <property type="evidence" value="ECO:0007669"/>
    <property type="project" value="InterPro"/>
</dbReference>
<reference evidence="12" key="1">
    <citation type="journal article" date="2023" name="Proc. Natl. Acad. Sci. U.S.A.">
        <title>Genomic and structural basis for evolution of tropane alkaloid biosynthesis.</title>
        <authorList>
            <person name="Wanga Y.-J."/>
            <person name="Taina T."/>
            <person name="Yua J.-Y."/>
            <person name="Lia J."/>
            <person name="Xua B."/>
            <person name="Chenc J."/>
            <person name="D'Auriad J.C."/>
            <person name="Huanga J.-P."/>
            <person name="Huanga S.-X."/>
        </authorList>
    </citation>
    <scope>NUCLEOTIDE SEQUENCE [LARGE SCALE GENOMIC DNA]</scope>
    <source>
        <strain evidence="12">cv. KIB-2019</strain>
    </source>
</reference>
<keyword evidence="5" id="KW-0539">Nucleus</keyword>
<dbReference type="Proteomes" id="UP001152561">
    <property type="component" value="Unassembled WGS sequence"/>
</dbReference>
<evidence type="ECO:0000256" key="7">
    <source>
        <dbReference type="SAM" id="MobiDB-lite"/>
    </source>
</evidence>
<dbReference type="GO" id="GO:0008270">
    <property type="term" value="F:zinc ion binding"/>
    <property type="evidence" value="ECO:0007669"/>
    <property type="project" value="UniProtKB-KW"/>
</dbReference>
<keyword evidence="12" id="KW-1185">Reference proteome</keyword>
<dbReference type="GO" id="GO:0016567">
    <property type="term" value="P:protein ubiquitination"/>
    <property type="evidence" value="ECO:0007669"/>
    <property type="project" value="InterPro"/>
</dbReference>
<sequence>MSIHFKFRSCPSFDSVDTDGRPSISLRQLREKIIRLKKLNNCQDFDLVFSDAISGEAYNDENFQIASGSSVIVKRVPTGTVPSAAKPPIGTMKDLGLKDADPVNHVGGQVNEFDEFGADICPVAEGTFLDSDVEFGNDNCWDFEKENLSGPRFQCQKLGSRDLGQAIQRGSNQSKIATKLPEPKTVDELTLQKVVISNFPAVPNIGLPVELKCPLCNTFFKDAVMIPCCQHSFCEKCIRLALLEKAMCPKCLSIRCRVEDLLPNLSLRQAIEHFLESQMLDTWSENALRKYAPDGESGIQMKDVPCAVTVVQRKPEMPHSPSATGKGSNQVMAESFYDSLMRKKSLSRKMQQMDGGRGRYANHWNFPSVPDDPEDCQGESKPLNLLHSHVQNEGGDMNFVSAGRVKKDRNCYMCGSPDHLIRDCAFASNRNPMLQSGNAMLTGGFPGYPSPYWNCNTYSTPMPFANMYGNAGNAPFNACMVPPTPFAHRYMRSVHGSMPLPGGIMRMGGMALPAGNGDDLPLNQYEYMGLQLAEDKGRIQYEKMGRGQYCQAESNFKEPCPKNDREASGKIHKERERSTSRSDDSFVRKTHRKHLHVEKRRERSPHSSSASRDKVRRHSDRSNSVTDGFPSTSDRRRRESHQHHSWDSRKRHECDSTLDHYQVSDRKRGVNCHVRGSHQKHHPSSALEPSSPVHQKARSKERGFGHGAKHSRHHARHSTNEVRDSKKRMSSGSYEDCRDEISVGDQPGSCCLLNSVRSGC</sequence>
<dbReference type="InterPro" id="IPR013083">
    <property type="entry name" value="Znf_RING/FYVE/PHD"/>
</dbReference>
<dbReference type="EMBL" id="JAJAGQ010000024">
    <property type="protein sequence ID" value="KAJ8527112.1"/>
    <property type="molecule type" value="Genomic_DNA"/>
</dbReference>
<feature type="domain" description="CCHC-type" evidence="9">
    <location>
        <begin position="411"/>
        <end position="424"/>
    </location>
</feature>
<dbReference type="InterPro" id="IPR017907">
    <property type="entry name" value="Znf_RING_CS"/>
</dbReference>
<dbReference type="PANTHER" id="PTHR15439:SF11">
    <property type="entry name" value="E3 UBIQUITIN LIGASE PQT3-LIKE ISOFORM X1"/>
    <property type="match status" value="1"/>
</dbReference>
<evidence type="ECO:0000256" key="5">
    <source>
        <dbReference type="ARBA" id="ARBA00023242"/>
    </source>
</evidence>
<dbReference type="AlphaFoldDB" id="A0A9Q1L2J8"/>
<evidence type="ECO:0000256" key="3">
    <source>
        <dbReference type="ARBA" id="ARBA00022771"/>
    </source>
</evidence>
<dbReference type="GO" id="GO:0006397">
    <property type="term" value="P:mRNA processing"/>
    <property type="evidence" value="ECO:0007669"/>
    <property type="project" value="InterPro"/>
</dbReference>
<dbReference type="GO" id="GO:0006511">
    <property type="term" value="P:ubiquitin-dependent protein catabolic process"/>
    <property type="evidence" value="ECO:0007669"/>
    <property type="project" value="TreeGrafter"/>
</dbReference>
<dbReference type="Pfam" id="PF08783">
    <property type="entry name" value="DWNN"/>
    <property type="match status" value="1"/>
</dbReference>
<evidence type="ECO:0000256" key="4">
    <source>
        <dbReference type="ARBA" id="ARBA00022833"/>
    </source>
</evidence>
<dbReference type="OrthoDB" id="106784at2759"/>
<accession>A0A9Q1L2J8</accession>
<dbReference type="GO" id="GO:0005634">
    <property type="term" value="C:nucleus"/>
    <property type="evidence" value="ECO:0007669"/>
    <property type="project" value="UniProtKB-SubCell"/>
</dbReference>
<gene>
    <name evidence="11" type="ORF">K7X08_029589</name>
</gene>
<dbReference type="PROSITE" id="PS51282">
    <property type="entry name" value="DWNN"/>
    <property type="match status" value="1"/>
</dbReference>
<dbReference type="CDD" id="cd16620">
    <property type="entry name" value="vRING-HC-C4C4_RBBP6"/>
    <property type="match status" value="1"/>
</dbReference>
<feature type="compositionally biased region" description="Basic and acidic residues" evidence="7">
    <location>
        <begin position="633"/>
        <end position="652"/>
    </location>
</feature>
<dbReference type="InterPro" id="IPR001841">
    <property type="entry name" value="Znf_RING"/>
</dbReference>
<protein>
    <submittedName>
        <fullName evidence="11">Uncharacterized protein</fullName>
    </submittedName>
</protein>
<dbReference type="Pfam" id="PF13923">
    <property type="entry name" value="zf-C3HC4_2"/>
    <property type="match status" value="1"/>
</dbReference>
<feature type="compositionally biased region" description="Polar residues" evidence="7">
    <location>
        <begin position="622"/>
        <end position="632"/>
    </location>
</feature>
<feature type="compositionally biased region" description="Basic residues" evidence="7">
    <location>
        <begin position="588"/>
        <end position="598"/>
    </location>
</feature>
<feature type="region of interest" description="Disordered" evidence="7">
    <location>
        <begin position="554"/>
        <end position="652"/>
    </location>
</feature>
<dbReference type="PROSITE" id="PS50158">
    <property type="entry name" value="ZF_CCHC"/>
    <property type="match status" value="1"/>
</dbReference>
<dbReference type="InterPro" id="IPR014891">
    <property type="entry name" value="DWNN_domain"/>
</dbReference>
<feature type="compositionally biased region" description="Basic residues" evidence="7">
    <location>
        <begin position="707"/>
        <end position="717"/>
    </location>
</feature>
<dbReference type="PANTHER" id="PTHR15439">
    <property type="entry name" value="RETINOBLASTOMA-BINDING PROTEIN 6"/>
    <property type="match status" value="1"/>
</dbReference>
<feature type="domain" description="RING-type" evidence="8">
    <location>
        <begin position="213"/>
        <end position="251"/>
    </location>
</feature>
<keyword evidence="3 6" id="KW-0863">Zinc-finger</keyword>
<evidence type="ECO:0000256" key="1">
    <source>
        <dbReference type="ARBA" id="ARBA00004123"/>
    </source>
</evidence>
<dbReference type="GO" id="GO:0061630">
    <property type="term" value="F:ubiquitin protein ligase activity"/>
    <property type="evidence" value="ECO:0007669"/>
    <property type="project" value="InterPro"/>
</dbReference>
<evidence type="ECO:0000259" key="10">
    <source>
        <dbReference type="PROSITE" id="PS51282"/>
    </source>
</evidence>
<proteinExistence type="predicted"/>